<proteinExistence type="predicted"/>
<organism evidence="1 2">
    <name type="scientific">Ardenticatena maritima</name>
    <dbReference type="NCBI Taxonomy" id="872965"/>
    <lineage>
        <taxon>Bacteria</taxon>
        <taxon>Bacillati</taxon>
        <taxon>Chloroflexota</taxon>
        <taxon>Ardenticatenia</taxon>
        <taxon>Ardenticatenales</taxon>
        <taxon>Ardenticatenaceae</taxon>
        <taxon>Ardenticatena</taxon>
    </lineage>
</organism>
<dbReference type="PANTHER" id="PTHR30458:SF0">
    <property type="entry name" value="1,2-PHENYLACETYL-COA EPOXIDASE, SUBUNIT C"/>
    <property type="match status" value="1"/>
</dbReference>
<dbReference type="Proteomes" id="UP000050502">
    <property type="component" value="Unassembled WGS sequence"/>
</dbReference>
<dbReference type="AlphaFoldDB" id="A0A0P6Y366"/>
<dbReference type="SUPFAM" id="SSF47240">
    <property type="entry name" value="Ferritin-like"/>
    <property type="match status" value="1"/>
</dbReference>
<accession>A0A0P6Y366</accession>
<dbReference type="RefSeq" id="WP_200907257.1">
    <property type="nucleotide sequence ID" value="NZ_BBZA01000106.1"/>
</dbReference>
<comment type="caution">
    <text evidence="1">The sequence shown here is derived from an EMBL/GenBank/DDBJ whole genome shotgun (WGS) entry which is preliminary data.</text>
</comment>
<sequence>MNEMTPAYKAALIEYLYMLADDELLLGHRASEWTGIGPILEADIALSSIAQDEMGHAEVLYGLLEALGEGHPDELAFARDLPYWRNAIFSELPRGDWGFTIVRHYLHDVAEQVRWQALAASSYAPLAQVARKLLVEEKYHLVHSQTWVRKLGNATEESHRRMQAALDRAFPYALGLFEPTELEAVRVSEGIAPAEADLQQQWLNEVVPFLQQAGLHVPAEETAEGWRPTVEPVYGGRQGTHTEYMEQLLDAMQFVYRLEPGAKW</sequence>
<dbReference type="PANTHER" id="PTHR30458">
    <property type="entry name" value="PHENYLACETIC ACID DEGRADATION PROTEIN PAA"/>
    <property type="match status" value="1"/>
</dbReference>
<dbReference type="InterPro" id="IPR052703">
    <property type="entry name" value="Aromatic_CoA_ox/epox"/>
</dbReference>
<dbReference type="GO" id="GO:0005829">
    <property type="term" value="C:cytosol"/>
    <property type="evidence" value="ECO:0007669"/>
    <property type="project" value="TreeGrafter"/>
</dbReference>
<name>A0A0P6Y366_9CHLR</name>
<gene>
    <name evidence="1" type="ORF">SE16_13375</name>
</gene>
<dbReference type="InterPro" id="IPR009078">
    <property type="entry name" value="Ferritin-like_SF"/>
</dbReference>
<reference evidence="1 2" key="1">
    <citation type="submission" date="2015-07" db="EMBL/GenBank/DDBJ databases">
        <title>Whole genome sequence of Ardenticatena maritima DSM 23922.</title>
        <authorList>
            <person name="Hemp J."/>
            <person name="Ward L.M."/>
            <person name="Pace L.A."/>
            <person name="Fischer W.W."/>
        </authorList>
    </citation>
    <scope>NUCLEOTIDE SEQUENCE [LARGE SCALE GENOMIC DNA]</scope>
    <source>
        <strain evidence="1 2">110S</strain>
    </source>
</reference>
<dbReference type="InterPro" id="IPR007814">
    <property type="entry name" value="PaaA_PaaC"/>
</dbReference>
<dbReference type="InterPro" id="IPR012347">
    <property type="entry name" value="Ferritin-like"/>
</dbReference>
<dbReference type="EMBL" id="LGKN01000009">
    <property type="protein sequence ID" value="KPL86316.1"/>
    <property type="molecule type" value="Genomic_DNA"/>
</dbReference>
<evidence type="ECO:0000313" key="2">
    <source>
        <dbReference type="Proteomes" id="UP000050502"/>
    </source>
</evidence>
<dbReference type="NCBIfam" id="TIGR02158">
    <property type="entry name" value="PA_CoA_Oxy3"/>
    <property type="match status" value="1"/>
</dbReference>
<protein>
    <recommendedName>
        <fullName evidence="3">Ring-1,2-phenylacetyl-CoA epoxidase subunit PaaC</fullName>
    </recommendedName>
</protein>
<dbReference type="PIRSF" id="PIRSF037834">
    <property type="entry name" value="PA_CoA_Oase3"/>
    <property type="match status" value="1"/>
</dbReference>
<evidence type="ECO:0008006" key="3">
    <source>
        <dbReference type="Google" id="ProtNLM"/>
    </source>
</evidence>
<dbReference type="InterPro" id="IPR011882">
    <property type="entry name" value="PaaC"/>
</dbReference>
<dbReference type="GO" id="GO:0010124">
    <property type="term" value="P:phenylacetate catabolic process"/>
    <property type="evidence" value="ECO:0007669"/>
    <property type="project" value="InterPro"/>
</dbReference>
<dbReference type="PATRIC" id="fig|872965.6.peg.2313"/>
<dbReference type="Gene3D" id="1.20.1260.10">
    <property type="match status" value="1"/>
</dbReference>
<evidence type="ECO:0000313" key="1">
    <source>
        <dbReference type="EMBL" id="KPL86316.1"/>
    </source>
</evidence>
<dbReference type="Pfam" id="PF05138">
    <property type="entry name" value="PaaA_PaaC"/>
    <property type="match status" value="1"/>
</dbReference>